<sequence>MCECVHGMMCMVTLDRPNNYVPMAALLKKQDRYLLCSCKNLSRGKKGLMCHSSCQKNIMNSSGSAFFRFPMVLW</sequence>
<dbReference type="EMBL" id="GBXM01026953">
    <property type="protein sequence ID" value="JAH81624.1"/>
    <property type="molecule type" value="Transcribed_RNA"/>
</dbReference>
<evidence type="ECO:0000313" key="1">
    <source>
        <dbReference type="EMBL" id="JAH81624.1"/>
    </source>
</evidence>
<protein>
    <submittedName>
        <fullName evidence="1">Uncharacterized protein</fullName>
    </submittedName>
</protein>
<proteinExistence type="predicted"/>
<name>A0A0E9VTY1_ANGAN</name>
<organism evidence="1">
    <name type="scientific">Anguilla anguilla</name>
    <name type="common">European freshwater eel</name>
    <name type="synonym">Muraena anguilla</name>
    <dbReference type="NCBI Taxonomy" id="7936"/>
    <lineage>
        <taxon>Eukaryota</taxon>
        <taxon>Metazoa</taxon>
        <taxon>Chordata</taxon>
        <taxon>Craniata</taxon>
        <taxon>Vertebrata</taxon>
        <taxon>Euteleostomi</taxon>
        <taxon>Actinopterygii</taxon>
        <taxon>Neopterygii</taxon>
        <taxon>Teleostei</taxon>
        <taxon>Anguilliformes</taxon>
        <taxon>Anguillidae</taxon>
        <taxon>Anguilla</taxon>
    </lineage>
</organism>
<dbReference type="AlphaFoldDB" id="A0A0E9VTY1"/>
<reference evidence="1" key="1">
    <citation type="submission" date="2014-11" db="EMBL/GenBank/DDBJ databases">
        <authorList>
            <person name="Amaro Gonzalez C."/>
        </authorList>
    </citation>
    <scope>NUCLEOTIDE SEQUENCE</scope>
</reference>
<reference evidence="1" key="2">
    <citation type="journal article" date="2015" name="Fish Shellfish Immunol.">
        <title>Early steps in the European eel (Anguilla anguilla)-Vibrio vulnificus interaction in the gills: Role of the RtxA13 toxin.</title>
        <authorList>
            <person name="Callol A."/>
            <person name="Pajuelo D."/>
            <person name="Ebbesson L."/>
            <person name="Teles M."/>
            <person name="MacKenzie S."/>
            <person name="Amaro C."/>
        </authorList>
    </citation>
    <scope>NUCLEOTIDE SEQUENCE</scope>
</reference>
<accession>A0A0E9VTY1</accession>